<dbReference type="AlphaFoldDB" id="A0A0B2UQD4"/>
<feature type="chain" id="PRO_5002095664" evidence="2">
    <location>
        <begin position="25"/>
        <end position="123"/>
    </location>
</feature>
<proteinExistence type="predicted"/>
<dbReference type="Proteomes" id="UP000031036">
    <property type="component" value="Unassembled WGS sequence"/>
</dbReference>
<sequence>MKSVTMRLLFVIAIASMVAPIVSGQAIALDDADSEGVEDVDRDFLHHPWDSTRTKGDSVQDEQVEYIYLDFKDLINDEYGDELKKKGSNTDPDYNIETEDEKMAYTDRLKRRGNTKVSEARSV</sequence>
<reference evidence="3 4" key="1">
    <citation type="submission" date="2014-11" db="EMBL/GenBank/DDBJ databases">
        <title>Genetic blueprint of the zoonotic pathogen Toxocara canis.</title>
        <authorList>
            <person name="Zhu X.-Q."/>
            <person name="Korhonen P.K."/>
            <person name="Cai H."/>
            <person name="Young N.D."/>
            <person name="Nejsum P."/>
            <person name="von Samson-Himmelstjerna G."/>
            <person name="Boag P.R."/>
            <person name="Tan P."/>
            <person name="Li Q."/>
            <person name="Min J."/>
            <person name="Yang Y."/>
            <person name="Wang X."/>
            <person name="Fang X."/>
            <person name="Hall R.S."/>
            <person name="Hofmann A."/>
            <person name="Sternberg P.W."/>
            <person name="Jex A.R."/>
            <person name="Gasser R.B."/>
        </authorList>
    </citation>
    <scope>NUCLEOTIDE SEQUENCE [LARGE SCALE GENOMIC DNA]</scope>
    <source>
        <strain evidence="3">PN_DK_2014</strain>
    </source>
</reference>
<organism evidence="3 4">
    <name type="scientific">Toxocara canis</name>
    <name type="common">Canine roundworm</name>
    <dbReference type="NCBI Taxonomy" id="6265"/>
    <lineage>
        <taxon>Eukaryota</taxon>
        <taxon>Metazoa</taxon>
        <taxon>Ecdysozoa</taxon>
        <taxon>Nematoda</taxon>
        <taxon>Chromadorea</taxon>
        <taxon>Rhabditida</taxon>
        <taxon>Spirurina</taxon>
        <taxon>Ascaridomorpha</taxon>
        <taxon>Ascaridoidea</taxon>
        <taxon>Toxocaridae</taxon>
        <taxon>Toxocara</taxon>
    </lineage>
</organism>
<dbReference type="EMBL" id="JPKZ01021715">
    <property type="protein sequence ID" value="KHN71598.1"/>
    <property type="molecule type" value="Genomic_DNA"/>
</dbReference>
<accession>A0A0B2UQD4</accession>
<evidence type="ECO:0000313" key="3">
    <source>
        <dbReference type="EMBL" id="KHN71598.1"/>
    </source>
</evidence>
<feature type="signal peptide" evidence="2">
    <location>
        <begin position="1"/>
        <end position="24"/>
    </location>
</feature>
<gene>
    <name evidence="3" type="ORF">Tcan_03766</name>
</gene>
<comment type="caution">
    <text evidence="3">The sequence shown here is derived from an EMBL/GenBank/DDBJ whole genome shotgun (WGS) entry which is preliminary data.</text>
</comment>
<evidence type="ECO:0000256" key="1">
    <source>
        <dbReference type="SAM" id="MobiDB-lite"/>
    </source>
</evidence>
<evidence type="ECO:0000256" key="2">
    <source>
        <dbReference type="SAM" id="SignalP"/>
    </source>
</evidence>
<name>A0A0B2UQD4_TOXCA</name>
<evidence type="ECO:0000313" key="4">
    <source>
        <dbReference type="Proteomes" id="UP000031036"/>
    </source>
</evidence>
<keyword evidence="4" id="KW-1185">Reference proteome</keyword>
<keyword evidence="2" id="KW-0732">Signal</keyword>
<protein>
    <submittedName>
        <fullName evidence="3">Uncharacterized protein</fullName>
    </submittedName>
</protein>
<feature type="region of interest" description="Disordered" evidence="1">
    <location>
        <begin position="82"/>
        <end position="123"/>
    </location>
</feature>